<organism evidence="1 2">
    <name type="scientific">Penicillium argentinense</name>
    <dbReference type="NCBI Taxonomy" id="1131581"/>
    <lineage>
        <taxon>Eukaryota</taxon>
        <taxon>Fungi</taxon>
        <taxon>Dikarya</taxon>
        <taxon>Ascomycota</taxon>
        <taxon>Pezizomycotina</taxon>
        <taxon>Eurotiomycetes</taxon>
        <taxon>Eurotiomycetidae</taxon>
        <taxon>Eurotiales</taxon>
        <taxon>Aspergillaceae</taxon>
        <taxon>Penicillium</taxon>
    </lineage>
</organism>
<dbReference type="EMBL" id="JAPQKI010000001">
    <property type="protein sequence ID" value="KAJ5112247.1"/>
    <property type="molecule type" value="Genomic_DNA"/>
</dbReference>
<dbReference type="AlphaFoldDB" id="A0A9W9KNP7"/>
<name>A0A9W9KNP7_9EURO</name>
<gene>
    <name evidence="1" type="ORF">N7532_000292</name>
</gene>
<evidence type="ECO:0000313" key="1">
    <source>
        <dbReference type="EMBL" id="KAJ5112247.1"/>
    </source>
</evidence>
<dbReference type="RefSeq" id="XP_056480020.1">
    <property type="nucleotide sequence ID" value="XM_056612796.1"/>
</dbReference>
<proteinExistence type="predicted"/>
<evidence type="ECO:0000313" key="2">
    <source>
        <dbReference type="Proteomes" id="UP001149074"/>
    </source>
</evidence>
<dbReference type="Proteomes" id="UP001149074">
    <property type="component" value="Unassembled WGS sequence"/>
</dbReference>
<reference evidence="1" key="1">
    <citation type="submission" date="2022-11" db="EMBL/GenBank/DDBJ databases">
        <authorList>
            <person name="Petersen C."/>
        </authorList>
    </citation>
    <scope>NUCLEOTIDE SEQUENCE</scope>
    <source>
        <strain evidence="1">IBT 30761</strain>
    </source>
</reference>
<comment type="caution">
    <text evidence="1">The sequence shown here is derived from an EMBL/GenBank/DDBJ whole genome shotgun (WGS) entry which is preliminary data.</text>
</comment>
<accession>A0A9W9KNP7</accession>
<reference evidence="1" key="2">
    <citation type="journal article" date="2023" name="IMA Fungus">
        <title>Comparative genomic study of the Penicillium genus elucidates a diverse pangenome and 15 lateral gene transfer events.</title>
        <authorList>
            <person name="Petersen C."/>
            <person name="Sorensen T."/>
            <person name="Nielsen M.R."/>
            <person name="Sondergaard T.E."/>
            <person name="Sorensen J.L."/>
            <person name="Fitzpatrick D.A."/>
            <person name="Frisvad J.C."/>
            <person name="Nielsen K.L."/>
        </authorList>
    </citation>
    <scope>NUCLEOTIDE SEQUENCE</scope>
    <source>
        <strain evidence="1">IBT 30761</strain>
    </source>
</reference>
<keyword evidence="2" id="KW-1185">Reference proteome</keyword>
<protein>
    <submittedName>
        <fullName evidence="1">Uncharacterized protein</fullName>
    </submittedName>
</protein>
<sequence length="113" mass="12891">MLQPLIDSSLVTTATLPHPWLVVNYLRKKNPSIVFIQLQWVNYSGVPSASVHVLEEYLVTLRHGEYITCPAGIPLRHEPHALPSCRSNLRQLANSRLVIRYSERQSKPYDSDV</sequence>
<dbReference type="GeneID" id="81351775"/>